<proteinExistence type="predicted"/>
<reference evidence="1" key="1">
    <citation type="submission" date="2023-07" db="EMBL/GenBank/DDBJ databases">
        <title>Black Yeasts Isolated from many extreme environments.</title>
        <authorList>
            <person name="Coleine C."/>
            <person name="Stajich J.E."/>
            <person name="Selbmann L."/>
        </authorList>
    </citation>
    <scope>NUCLEOTIDE SEQUENCE</scope>
    <source>
        <strain evidence="1">CCFEE 5714</strain>
    </source>
</reference>
<sequence length="447" mass="50670">MAKMNDIFQKIKKTMKKPSRERNRLRKPRPPEDISRSPKTKDTDCSDGHRKSHAKYEPHLSRNHDGGNTSAAVFPNASMSKQVQQAVLQNRAMRKEEQRTDTKLDELDQEFAKLGRQIRRLVKEIDKILQECIEDEGKQLPELRQRLSVAQQKQVEIDEQRRAAEQALQSGWRDQRLDVHLLFAAFDEILVASNIIEPEADEDDKLSQHSANLCARPDGEHESYPEADMAGADITDVQNAVIDAPDDDSRAKALIENFLSMGMKLRAMENYLERRDEYLAIGVEERERKIGEGEEVESQEAFDHYQLEMIRSWTRDIVEAEADVEQAKEAVIAAGLQIPGSQVASGFVDDVNDGYRLSLDEAIKRATNPVRVQKWVDALPDPEPPSPASSDSLPEDSICDRSESLAEGVEVDDWDAQSVVICDSWSLVADGAEKRRIDKWRRICGLD</sequence>
<evidence type="ECO:0000313" key="2">
    <source>
        <dbReference type="Proteomes" id="UP001281147"/>
    </source>
</evidence>
<comment type="caution">
    <text evidence="1">The sequence shown here is derived from an EMBL/GenBank/DDBJ whole genome shotgun (WGS) entry which is preliminary data.</text>
</comment>
<dbReference type="Proteomes" id="UP001281147">
    <property type="component" value="Unassembled WGS sequence"/>
</dbReference>
<protein>
    <submittedName>
        <fullName evidence="1">Uncharacterized protein</fullName>
    </submittedName>
</protein>
<evidence type="ECO:0000313" key="1">
    <source>
        <dbReference type="EMBL" id="KAK3714046.1"/>
    </source>
</evidence>
<name>A0ACC3NC48_9PEZI</name>
<dbReference type="EMBL" id="JAUTXU010000058">
    <property type="protein sequence ID" value="KAK3714046.1"/>
    <property type="molecule type" value="Genomic_DNA"/>
</dbReference>
<gene>
    <name evidence="1" type="ORF">LTR37_008075</name>
</gene>
<organism evidence="1 2">
    <name type="scientific">Vermiconidia calcicola</name>
    <dbReference type="NCBI Taxonomy" id="1690605"/>
    <lineage>
        <taxon>Eukaryota</taxon>
        <taxon>Fungi</taxon>
        <taxon>Dikarya</taxon>
        <taxon>Ascomycota</taxon>
        <taxon>Pezizomycotina</taxon>
        <taxon>Dothideomycetes</taxon>
        <taxon>Dothideomycetidae</taxon>
        <taxon>Mycosphaerellales</taxon>
        <taxon>Extremaceae</taxon>
        <taxon>Vermiconidia</taxon>
    </lineage>
</organism>
<keyword evidence="2" id="KW-1185">Reference proteome</keyword>
<accession>A0ACC3NC48</accession>